<evidence type="ECO:0000313" key="2">
    <source>
        <dbReference type="Proteomes" id="UP001231649"/>
    </source>
</evidence>
<gene>
    <name evidence="1" type="ORF">PYW08_004676</name>
</gene>
<dbReference type="Proteomes" id="UP001231649">
    <property type="component" value="Chromosome 16"/>
</dbReference>
<reference evidence="1" key="1">
    <citation type="submission" date="2023-03" db="EMBL/GenBank/DDBJ databases">
        <title>Chromosome-level genomes of two armyworms, Mythimna separata and Mythimna loreyi, provide insights into the biosynthesis and reception of sex pheromones.</title>
        <authorList>
            <person name="Zhao H."/>
        </authorList>
    </citation>
    <scope>NUCLEOTIDE SEQUENCE</scope>
    <source>
        <strain evidence="1">BeijingLab</strain>
    </source>
</reference>
<evidence type="ECO:0000313" key="1">
    <source>
        <dbReference type="EMBL" id="KAJ8722274.1"/>
    </source>
</evidence>
<protein>
    <submittedName>
        <fullName evidence="1">Uncharacterized protein</fullName>
    </submittedName>
</protein>
<name>A0ACC2QQM6_9NEOP</name>
<organism evidence="1 2">
    <name type="scientific">Mythimna loreyi</name>
    <dbReference type="NCBI Taxonomy" id="667449"/>
    <lineage>
        <taxon>Eukaryota</taxon>
        <taxon>Metazoa</taxon>
        <taxon>Ecdysozoa</taxon>
        <taxon>Arthropoda</taxon>
        <taxon>Hexapoda</taxon>
        <taxon>Insecta</taxon>
        <taxon>Pterygota</taxon>
        <taxon>Neoptera</taxon>
        <taxon>Endopterygota</taxon>
        <taxon>Lepidoptera</taxon>
        <taxon>Glossata</taxon>
        <taxon>Ditrysia</taxon>
        <taxon>Noctuoidea</taxon>
        <taxon>Noctuidae</taxon>
        <taxon>Noctuinae</taxon>
        <taxon>Hadenini</taxon>
        <taxon>Mythimna</taxon>
    </lineage>
</organism>
<comment type="caution">
    <text evidence="1">The sequence shown here is derived from an EMBL/GenBank/DDBJ whole genome shotgun (WGS) entry which is preliminary data.</text>
</comment>
<sequence>MACKIAIVFFLSLFLRASFSLPIALDVQTVQTDSVPVINEKPVLDVETILHLQEESKLLQRLTTETVLNAFESVEAGHGKRIKRSIIEPGGVLCPGDLYQYGKKCLTKEEYDQVNDVGDDYDEQ</sequence>
<proteinExistence type="predicted"/>
<accession>A0ACC2QQM6</accession>
<keyword evidence="2" id="KW-1185">Reference proteome</keyword>
<dbReference type="EMBL" id="CM056792">
    <property type="protein sequence ID" value="KAJ8722274.1"/>
    <property type="molecule type" value="Genomic_DNA"/>
</dbReference>